<gene>
    <name evidence="3" type="ORF">QY95_01438</name>
</gene>
<evidence type="ECO:0000259" key="2">
    <source>
        <dbReference type="Pfam" id="PF13400"/>
    </source>
</evidence>
<dbReference type="EMBL" id="JWIR02000029">
    <property type="protein sequence ID" value="KKB40443.1"/>
    <property type="molecule type" value="Genomic_DNA"/>
</dbReference>
<sequence length="298" mass="31682">MKNFLKKEEGNVIVLLAFGMAAMIAMLGVVIDGGHLFYTKSHLQKAANAAALSGAQELPNGEANVQEVVNEVLGSHNEQASLTQANITNSRELHVVLEKNAPVFFSSLFGIENAPIKAEAKAALKPLVEATGAVPLGIEESVDLQYGQTYQLKVDSGDSVSGNFGILALEGPGARLYRENLMYGFDQPLKVGDVVNTQTGNIAGATREAVNYRANGCLQPPGEYDERVCSRVMLVVVFEKVTTKSVKVKGFAYFYLTDPMGSKDDSIRGIFIKRAGAGTPAATASATDSGAYAITLTE</sequence>
<keyword evidence="1" id="KW-1133">Transmembrane helix</keyword>
<proteinExistence type="predicted"/>
<feature type="domain" description="Putative Flp pilus-assembly TadG-like N-terminal" evidence="2">
    <location>
        <begin position="10"/>
        <end position="56"/>
    </location>
</feature>
<evidence type="ECO:0000256" key="1">
    <source>
        <dbReference type="SAM" id="Phobius"/>
    </source>
</evidence>
<organism evidence="3 4">
    <name type="scientific">Bacillus thermotolerans</name>
    <name type="common">Quasibacillus thermotolerans</name>
    <dbReference type="NCBI Taxonomy" id="1221996"/>
    <lineage>
        <taxon>Bacteria</taxon>
        <taxon>Bacillati</taxon>
        <taxon>Bacillota</taxon>
        <taxon>Bacilli</taxon>
        <taxon>Bacillales</taxon>
        <taxon>Bacillaceae</taxon>
        <taxon>Bacillus</taxon>
    </lineage>
</organism>
<dbReference type="Pfam" id="PF13400">
    <property type="entry name" value="Tad"/>
    <property type="match status" value="1"/>
</dbReference>
<accession>A0A0F5I4N6</accession>
<feature type="transmembrane region" description="Helical" evidence="1">
    <location>
        <begin position="12"/>
        <end position="31"/>
    </location>
</feature>
<evidence type="ECO:0000313" key="4">
    <source>
        <dbReference type="Proteomes" id="UP000031563"/>
    </source>
</evidence>
<dbReference type="Proteomes" id="UP000031563">
    <property type="component" value="Unassembled WGS sequence"/>
</dbReference>
<dbReference type="STRING" id="1221996.QY95_01438"/>
<comment type="caution">
    <text evidence="3">The sequence shown here is derived from an EMBL/GenBank/DDBJ whole genome shotgun (WGS) entry which is preliminary data.</text>
</comment>
<evidence type="ECO:0000313" key="3">
    <source>
        <dbReference type="EMBL" id="KKB40443.1"/>
    </source>
</evidence>
<protein>
    <recommendedName>
        <fullName evidence="2">Putative Flp pilus-assembly TadG-like N-terminal domain-containing protein</fullName>
    </recommendedName>
</protein>
<keyword evidence="1" id="KW-0472">Membrane</keyword>
<keyword evidence="1" id="KW-0812">Transmembrane</keyword>
<reference evidence="3" key="1">
    <citation type="submission" date="2015-02" db="EMBL/GenBank/DDBJ databases">
        <title>Genome Assembly of Bacillaceae bacterium MTCC 8252.</title>
        <authorList>
            <person name="Verma A."/>
            <person name="Khatri I."/>
            <person name="Mual P."/>
            <person name="Subramanian S."/>
            <person name="Krishnamurthi S."/>
        </authorList>
    </citation>
    <scope>NUCLEOTIDE SEQUENCE [LARGE SCALE GENOMIC DNA]</scope>
    <source>
        <strain evidence="3">MTCC 8252</strain>
    </source>
</reference>
<name>A0A0F5I4N6_BACTR</name>
<dbReference type="RefSeq" id="WP_039238432.1">
    <property type="nucleotide sequence ID" value="NZ_JWIR02000029.1"/>
</dbReference>
<keyword evidence="4" id="KW-1185">Reference proteome</keyword>
<dbReference type="AlphaFoldDB" id="A0A0F5I4N6"/>
<accession>A0A0F5HJB3</accession>
<dbReference type="InterPro" id="IPR028087">
    <property type="entry name" value="Tad_N"/>
</dbReference>